<dbReference type="AlphaFoldDB" id="A0A060NU35"/>
<reference evidence="3 4" key="1">
    <citation type="journal article" date="2014" name="Nat. Commun.">
        <title>Physiological and genomic features of highly alkaliphilic hydrogen-utilizing Betaproteobacteria from a continental serpentinizing site.</title>
        <authorList>
            <person name="Suzuki S."/>
            <person name="Kuenen J.G."/>
            <person name="Schipper K."/>
            <person name="van der Velde S."/>
            <person name="Ishii S."/>
            <person name="Wu A."/>
            <person name="Sorokin D.Y."/>
            <person name="Tenney A."/>
            <person name="Meng X.Y."/>
            <person name="Morrill P.L."/>
            <person name="Kamagata Y."/>
            <person name="Muyzer G."/>
            <person name="Nealson K.H."/>
        </authorList>
    </citation>
    <scope>NUCLEOTIDE SEQUENCE [LARGE SCALE GENOMIC DNA]</scope>
    <source>
        <strain evidence="3 4">B1</strain>
    </source>
</reference>
<dbReference type="HOGENOM" id="CLU_045683_0_0_4"/>
<dbReference type="InterPro" id="IPR042100">
    <property type="entry name" value="Bug_dom1"/>
</dbReference>
<evidence type="ECO:0000313" key="4">
    <source>
        <dbReference type="Proteomes" id="UP000066014"/>
    </source>
</evidence>
<proteinExistence type="inferred from homology"/>
<evidence type="ECO:0000256" key="2">
    <source>
        <dbReference type="SAM" id="SignalP"/>
    </source>
</evidence>
<dbReference type="InterPro" id="IPR005064">
    <property type="entry name" value="BUG"/>
</dbReference>
<name>A0A060NU35_9BURK</name>
<dbReference type="Gene3D" id="3.40.190.10">
    <property type="entry name" value="Periplasmic binding protein-like II"/>
    <property type="match status" value="1"/>
</dbReference>
<feature type="chain" id="PRO_5001584462" evidence="2">
    <location>
        <begin position="27"/>
        <end position="326"/>
    </location>
</feature>
<evidence type="ECO:0000256" key="1">
    <source>
        <dbReference type="ARBA" id="ARBA00006987"/>
    </source>
</evidence>
<dbReference type="InterPro" id="IPR006311">
    <property type="entry name" value="TAT_signal"/>
</dbReference>
<organism evidence="3 4">
    <name type="scientific">Serpentinimonas maccroryi</name>
    <dbReference type="NCBI Taxonomy" id="1458426"/>
    <lineage>
        <taxon>Bacteria</taxon>
        <taxon>Pseudomonadati</taxon>
        <taxon>Pseudomonadota</taxon>
        <taxon>Betaproteobacteria</taxon>
        <taxon>Burkholderiales</taxon>
        <taxon>Comamonadaceae</taxon>
        <taxon>Serpentinimonas</taxon>
    </lineage>
</organism>
<dbReference type="STRING" id="1458426.SMCB_0161"/>
<dbReference type="RefSeq" id="WP_045534365.1">
    <property type="nucleotide sequence ID" value="NZ_AP014569.1"/>
</dbReference>
<keyword evidence="2" id="KW-0732">Signal</keyword>
<dbReference type="KEGG" id="cbab:SMCB_0161"/>
<dbReference type="Gene3D" id="3.40.190.150">
    <property type="entry name" value="Bordetella uptake gene, domain 1"/>
    <property type="match status" value="1"/>
</dbReference>
<dbReference type="Pfam" id="PF03401">
    <property type="entry name" value="TctC"/>
    <property type="match status" value="1"/>
</dbReference>
<dbReference type="Proteomes" id="UP000066014">
    <property type="component" value="Chromosome"/>
</dbReference>
<dbReference type="EMBL" id="AP014569">
    <property type="protein sequence ID" value="BAO82389.1"/>
    <property type="molecule type" value="Genomic_DNA"/>
</dbReference>
<gene>
    <name evidence="3" type="ORF">SMCB_0161</name>
</gene>
<keyword evidence="4" id="KW-1185">Reference proteome</keyword>
<feature type="signal peptide" evidence="2">
    <location>
        <begin position="1"/>
        <end position="26"/>
    </location>
</feature>
<dbReference type="PANTHER" id="PTHR42928">
    <property type="entry name" value="TRICARBOXYLATE-BINDING PROTEIN"/>
    <property type="match status" value="1"/>
</dbReference>
<sequence length="326" mass="34943">MSTRRTLLKSSAAAAALVVAPAIVRAQNFPSRPLRLIVASAAGGNADVVTRLMAPELEQRLGQRIVVENLAASSGMQGTEAVARAEPDGHTLLVGTASQLVFNLALFDPMPFDLVGSLRGVAMINKVPLVMLVNPNDPAANMRDYIARLRAAPGRYQYGSGPRGTTTHITGLMWARAAGVEVQHVPYRAGAEGLRDLMAGRISHQFDVAVTAIPHVQSRALRALAVTSRRRLQVLPDVPTAAEQGLPGFEGFTWNSIAAPAGTPQPIVERLNREIAAVLEVPALRERLVGWGSEFTGAMSPSQVDAFYAEDRRIWVPLVREASRAV</sequence>
<accession>A0A060NU35</accession>
<dbReference type="SUPFAM" id="SSF53850">
    <property type="entry name" value="Periplasmic binding protein-like II"/>
    <property type="match status" value="1"/>
</dbReference>
<dbReference type="PROSITE" id="PS51318">
    <property type="entry name" value="TAT"/>
    <property type="match status" value="1"/>
</dbReference>
<evidence type="ECO:0000313" key="3">
    <source>
        <dbReference type="EMBL" id="BAO82389.1"/>
    </source>
</evidence>
<dbReference type="PANTHER" id="PTHR42928:SF5">
    <property type="entry name" value="BLR1237 PROTEIN"/>
    <property type="match status" value="1"/>
</dbReference>
<dbReference type="PIRSF" id="PIRSF017082">
    <property type="entry name" value="YflP"/>
    <property type="match status" value="1"/>
</dbReference>
<protein>
    <submittedName>
        <fullName evidence="3">Uncharacterized protein conserved in bacteria</fullName>
    </submittedName>
</protein>
<comment type="similarity">
    <text evidence="1">Belongs to the UPF0065 (bug) family.</text>
</comment>